<dbReference type="Pfam" id="PF23099">
    <property type="entry name" value="UTP20_C"/>
    <property type="match status" value="1"/>
</dbReference>
<dbReference type="InterPro" id="IPR011430">
    <property type="entry name" value="UTP20_N"/>
</dbReference>
<keyword evidence="5" id="KW-1185">Reference proteome</keyword>
<dbReference type="Gene3D" id="1.25.10.10">
    <property type="entry name" value="Leucine-rich Repeat Variant"/>
    <property type="match status" value="3"/>
</dbReference>
<dbReference type="Pfam" id="PF20416">
    <property type="entry name" value="UTP20"/>
    <property type="match status" value="1"/>
</dbReference>
<comment type="caution">
    <text evidence="4">The sequence shown here is derived from an EMBL/GenBank/DDBJ whole genome shotgun (WGS) entry which is preliminary data.</text>
</comment>
<feature type="domain" description="U3 small nucleolar RNA-associated protein 20 C-terminal" evidence="3">
    <location>
        <begin position="2529"/>
        <end position="2622"/>
    </location>
</feature>
<dbReference type="Pfam" id="PF07539">
    <property type="entry name" value="UTP20_N"/>
    <property type="match status" value="1"/>
</dbReference>
<feature type="domain" description="U3 small nucleolar RNA-associated protein 20 N-terminal" evidence="1">
    <location>
        <begin position="817"/>
        <end position="1470"/>
    </location>
</feature>
<gene>
    <name evidence="4" type="ORF">ACJIZ3_009743</name>
</gene>
<dbReference type="SUPFAM" id="SSF48371">
    <property type="entry name" value="ARM repeat"/>
    <property type="match status" value="2"/>
</dbReference>
<evidence type="ECO:0000259" key="1">
    <source>
        <dbReference type="Pfam" id="PF07539"/>
    </source>
</evidence>
<accession>A0ABD3TDC9</accession>
<proteinExistence type="predicted"/>
<protein>
    <recommendedName>
        <fullName evidence="6">Small subunit processome component 20 homolog</fullName>
    </recommendedName>
</protein>
<name>A0ABD3TDC9_9LAMI</name>
<organism evidence="4 5">
    <name type="scientific">Penstemon smallii</name>
    <dbReference type="NCBI Taxonomy" id="265156"/>
    <lineage>
        <taxon>Eukaryota</taxon>
        <taxon>Viridiplantae</taxon>
        <taxon>Streptophyta</taxon>
        <taxon>Embryophyta</taxon>
        <taxon>Tracheophyta</taxon>
        <taxon>Spermatophyta</taxon>
        <taxon>Magnoliopsida</taxon>
        <taxon>eudicotyledons</taxon>
        <taxon>Gunneridae</taxon>
        <taxon>Pentapetalae</taxon>
        <taxon>asterids</taxon>
        <taxon>lamiids</taxon>
        <taxon>Lamiales</taxon>
        <taxon>Plantaginaceae</taxon>
        <taxon>Cheloneae</taxon>
        <taxon>Penstemon</taxon>
    </lineage>
</organism>
<dbReference type="InterPro" id="IPR057525">
    <property type="entry name" value="UTP20_C"/>
</dbReference>
<feature type="domain" description="U3 small nucleolar RNA-associated protein 20" evidence="2">
    <location>
        <begin position="1683"/>
        <end position="1899"/>
    </location>
</feature>
<evidence type="ECO:0008006" key="6">
    <source>
        <dbReference type="Google" id="ProtNLM"/>
    </source>
</evidence>
<dbReference type="Proteomes" id="UP001634393">
    <property type="component" value="Unassembled WGS sequence"/>
</dbReference>
<dbReference type="InterPro" id="IPR011989">
    <property type="entry name" value="ARM-like"/>
</dbReference>
<dbReference type="EMBL" id="JBJXBP010000004">
    <property type="protein sequence ID" value="KAL3835007.1"/>
    <property type="molecule type" value="Genomic_DNA"/>
</dbReference>
<evidence type="ECO:0000259" key="2">
    <source>
        <dbReference type="Pfam" id="PF20416"/>
    </source>
</evidence>
<reference evidence="4 5" key="1">
    <citation type="submission" date="2024-12" db="EMBL/GenBank/DDBJ databases">
        <title>The unique morphological basis and parallel evolutionary history of personate flowers in Penstemon.</title>
        <authorList>
            <person name="Depatie T.H."/>
            <person name="Wessinger C.A."/>
        </authorList>
    </citation>
    <scope>NUCLEOTIDE SEQUENCE [LARGE SCALE GENOMIC DNA]</scope>
    <source>
        <strain evidence="4">WTNN_2</strain>
        <tissue evidence="4">Leaf</tissue>
    </source>
</reference>
<dbReference type="InterPro" id="IPR052575">
    <property type="entry name" value="SSU_processome_comp_20"/>
</dbReference>
<sequence>MFPLVQTLPQIILQKDFIISSLLSRLKMKGRLSHEPLLRLIAALSRDLLKDFIPFLQRIADTFKYLLECGADRDPEIIEQLFTSWSYIMMYLQKELTAEVGLVLRITAKLRYYSKDYIREFMAESVSFLLRKTPQKLKKVIRKVMIEVVKEPSEIRKSGAAALLSHVLRITSSRLHSNAKTLIPQLVDDSFGTGDQIIEGPGSDTVLEVLILAFERLYAELDPAELTFIRNYLCEKITDCATNGNSSHLSRLLTLLISFVQNDYLGKLPDYKPMVELVSLLVQTYVIPYLTMMMVEQYSVVIDKVLQLMLCVLDGLSGSRNMSALLGVSSQWRPIFDLRSQSLLTFIKNLLTKDPCIFHVFETNIISALINLIEISEEEVVNLMIHVCEKLEGKRSSFLSAKSKELSRIQVFIEETLHYWIGKINEVIKGNLTPFQYQQNRLAVLWGVLWCYPHFADTQANPSLLMDLINALDELLMVNFKFAGFPEYTWHSLIGAALRCYHMLVSSRNITLDESAVTKFLDLAKRYKFSPQILSALADVLDSISGSDLQVDTKGQLYLPEHVAGKVLDALDIFSENLCHANKEIRISTLRILCHFEPLHCDLSANGLPVEEKSRTDVSEVFHVDHPNNSVLNLLRSIETTPVSIATSRKVTLLISKIQTNLGAHRVPDQYIPIVLNGIIGIFHNRFSYLWNPASECLAILIGQYSRMIWDRYVQCLDHFQCVFLTSGNQYSGNNDDSNKDTGLVGRFNSVVSPLFDSTPSATVLSLLIQSLQKVPSVAECHSRHIIPLFLKFLGYNVDELTSNVASWMLDRRGKEWKAVLKEWLSLFRLLPNPKAFYQSQFFKDVLQYRLLDENDADLQMKVLDCLLNWRDDFLLPYSENLKNLINARCLREELTRWSLSSKSMNPIDVQHRSYVVPIVIRILIPKVRNLKMLASQKNASVYHRRAVLGFLAQLDIDELPLFFGLLTKPLLSSPQGNDETSQRLWTSSESLKDKVDTFNVLKLFTIETIKALSWKKRYGFLHVVEDILSVFDESHLNPFLDLLTNCVVRILASCTSSLGDTKSSRSSSVQNFSSIDLDATECVKDVEDDEEVQDQITAKTSVKQFKDLRSLCLKIIYLALSKYDDHDFGGEFWDLFFTSIRPLIDNFKQEGASSKNPSSLFYCFLAMSKNYKLLPLLYKERNLVPDIFSILAVPSASESVLSCVFKFIKNLLKLDSELDSEDSSVKGLLLPHLNVLMCSLHSIFTNDNATKRMLVKFPSKREFTIFKLLSMYAKEPLEAQIFIDILLPLLTKRNKNYDTCADVLQIIQHMVPVLGNGSSKRILKSITPLLISAGSVVRTSICDLLDTLAANDSSVLTVAQNLRGLNATSEMEMDGLDYDKVICSYDKINVDFFNSIPEEQALLILAHTIHDMSSQELILRQSALRLLLSFVEFSGQILNGLLKSDLGWSESSIHHIVNNFLFKHMGKAMDKEPPVQKVWLDLLREMVLKLPKVANLDSYKALSSNDADQDFFNNIVHLQKHRRARALSRFKNIVSSDNLSEVITNKVFVPLLFRMLFDVQDGKDEHIRSACIGALASISGCMNWNQYYSLLIRCFRELTLKSDKQKILLRLICSIFDHFHFEITSLVHEAKVSAGDAPDPYVIGADSSLPWRESSKSAEVHVVQTCLQKNILPKIQKLLTSDSDNINVTISLVALKLLKLLPGEIMESQLPSIIHRISNFLKNRLESVREEARSALAACLKELGLEYLQFIVKVLKGTLKRGFELHVLGYTLNFMLSKFLMDPIQGKLDYCLVDLLSVVENDILGGVSEEKEVEKIASKMKETRKQKSYETLKLIAQSITFKSHALKLLSPVTVHLHKQLTQKVKSKLENMLNHIAAGIECNPSVDRTELFIFTYGLIEDGIDDEGKEHGNSSVSWPNNLDRDDDDAPAIQSYRLISVDRRFSHLITAFALGLLQNYMKNLKLNKKDGQLLSLLDPFVTKLGQCLNSKYENIIISALKCLSLIVRLPLPSFQSQADKIKNSLLVIAQGSINASNQLTESCVKLLTTLLRSTRATLSADQLHMLIQFPVFVDLAKNPSGVALSLLKAVVDRKLVVSEIYDVVQIVAELMVQSHLEPIRKKCSKIFLQFLLGYNSSEKRLQQHLDFLLANLRYEHSTGREAVLEMIHAIIIKFPEIVDAQSQTFFVHLVVSLANDDDSKVRSMTAAAIKCLIGHVKPDSLHSILEYSLSWYDSEKQNLWGAAAQVLGLLVEVMGERFERHLSSVLRSMRSILQSNVSALTCRQQNLTDEAVPLWKEKYYSLVMLEKILHQFHNLFSDKGLEDIWETICEFLLHPHLWLRNISNRILSLYYVAVTNPSTEIQEVSSEAFFLMKPSRLFFAAVSFCCQLKVPLIDNAVGTLIMQNLVFTICGLHSFFRNTQSMSASEFWSNLEETEQELFLRAFSVLDPRKGRRILSSFTSESSVQQHNEHEHPFISYLLQRMGKISFQMEATQMKIVFNCYKLISPELVGFYKTSLTPVADDDSHGYAYQMLLPLYRVSEGYTGNVVTDDLKQLAQDVGESIRDIIGMQNFVQVYSQIRKNLKVKRDKRKQEEKIMAVVNPVRNAKRKLRIAAKHQANKKRKIITMKMGRWIR</sequence>
<dbReference type="PANTHER" id="PTHR17695:SF11">
    <property type="entry name" value="SMALL SUBUNIT PROCESSOME COMPONENT 20 HOMOLOG"/>
    <property type="match status" value="1"/>
</dbReference>
<evidence type="ECO:0000259" key="3">
    <source>
        <dbReference type="Pfam" id="PF23099"/>
    </source>
</evidence>
<evidence type="ECO:0000313" key="4">
    <source>
        <dbReference type="EMBL" id="KAL3835007.1"/>
    </source>
</evidence>
<dbReference type="PANTHER" id="PTHR17695">
    <property type="entry name" value="SMALL SUBUNIT PROCESSOME COMPONENT 20 HOMOLOG"/>
    <property type="match status" value="1"/>
</dbReference>
<dbReference type="InterPro" id="IPR016024">
    <property type="entry name" value="ARM-type_fold"/>
</dbReference>
<dbReference type="InterPro" id="IPR046523">
    <property type="entry name" value="UTP20_dom"/>
</dbReference>
<evidence type="ECO:0000313" key="5">
    <source>
        <dbReference type="Proteomes" id="UP001634393"/>
    </source>
</evidence>